<evidence type="ECO:0000256" key="7">
    <source>
        <dbReference type="ARBA" id="ARBA00023159"/>
    </source>
</evidence>
<dbReference type="Proteomes" id="UP000653305">
    <property type="component" value="Unassembled WGS sequence"/>
</dbReference>
<keyword evidence="9" id="KW-0539">Nucleus</keyword>
<evidence type="ECO:0000256" key="9">
    <source>
        <dbReference type="ARBA" id="ARBA00023242"/>
    </source>
</evidence>
<evidence type="ECO:0000256" key="8">
    <source>
        <dbReference type="ARBA" id="ARBA00023163"/>
    </source>
</evidence>
<evidence type="ECO:0000313" key="16">
    <source>
        <dbReference type="Proteomes" id="UP000653305"/>
    </source>
</evidence>
<dbReference type="InterPro" id="IPR036390">
    <property type="entry name" value="WH_DNA-bd_sf"/>
</dbReference>
<evidence type="ECO:0000313" key="15">
    <source>
        <dbReference type="EMBL" id="GFP85810.1"/>
    </source>
</evidence>
<evidence type="ECO:0000256" key="6">
    <source>
        <dbReference type="ARBA" id="ARBA00023125"/>
    </source>
</evidence>
<feature type="domain" description="HSF-type DNA-binding" evidence="14">
    <location>
        <begin position="55"/>
        <end position="79"/>
    </location>
</feature>
<evidence type="ECO:0000259" key="14">
    <source>
        <dbReference type="PROSITE" id="PS00434"/>
    </source>
</evidence>
<reference evidence="15" key="1">
    <citation type="submission" date="2020-07" db="EMBL/GenBank/DDBJ databases">
        <title>Ethylene signaling mediates host invasion by parasitic plants.</title>
        <authorList>
            <person name="Yoshida S."/>
        </authorList>
    </citation>
    <scope>NUCLEOTIDE SEQUENCE</scope>
    <source>
        <strain evidence="15">Okayama</strain>
    </source>
</reference>
<dbReference type="GO" id="GO:0034605">
    <property type="term" value="P:cellular response to heat"/>
    <property type="evidence" value="ECO:0007669"/>
    <property type="project" value="TreeGrafter"/>
</dbReference>
<keyword evidence="8" id="KW-0804">Transcription</keyword>
<dbReference type="GO" id="GO:0003700">
    <property type="term" value="F:DNA-binding transcription factor activity"/>
    <property type="evidence" value="ECO:0007669"/>
    <property type="project" value="InterPro"/>
</dbReference>
<evidence type="ECO:0000256" key="1">
    <source>
        <dbReference type="ARBA" id="ARBA00004123"/>
    </source>
</evidence>
<dbReference type="Pfam" id="PF00447">
    <property type="entry name" value="HSF_DNA-bind"/>
    <property type="match status" value="1"/>
</dbReference>
<keyword evidence="6" id="KW-0238">DNA-binding</keyword>
<evidence type="ECO:0000256" key="12">
    <source>
        <dbReference type="RuleBase" id="RU004020"/>
    </source>
</evidence>
<protein>
    <recommendedName>
        <fullName evidence="11">Heat stress transcription factor</fullName>
    </recommendedName>
</protein>
<evidence type="ECO:0000256" key="5">
    <source>
        <dbReference type="ARBA" id="ARBA00023016"/>
    </source>
</evidence>
<keyword evidence="5" id="KW-0346">Stress response</keyword>
<name>A0A830BDZ7_9LAMI</name>
<evidence type="ECO:0000256" key="2">
    <source>
        <dbReference type="ARBA" id="ARBA00006403"/>
    </source>
</evidence>
<dbReference type="PANTHER" id="PTHR10015">
    <property type="entry name" value="HEAT SHOCK TRANSCRIPTION FACTOR"/>
    <property type="match status" value="1"/>
</dbReference>
<comment type="caution">
    <text evidence="15">The sequence shown here is derived from an EMBL/GenBank/DDBJ whole genome shotgun (WGS) entry which is preliminary data.</text>
</comment>
<accession>A0A830BDZ7</accession>
<evidence type="ECO:0000256" key="3">
    <source>
        <dbReference type="ARBA" id="ARBA00022553"/>
    </source>
</evidence>
<evidence type="ECO:0000256" key="13">
    <source>
        <dbReference type="SAM" id="Coils"/>
    </source>
</evidence>
<dbReference type="SMART" id="SM00415">
    <property type="entry name" value="HSF"/>
    <property type="match status" value="1"/>
</dbReference>
<dbReference type="GO" id="GO:0000978">
    <property type="term" value="F:RNA polymerase II cis-regulatory region sequence-specific DNA binding"/>
    <property type="evidence" value="ECO:0007669"/>
    <property type="project" value="TreeGrafter"/>
</dbReference>
<sequence length="335" mass="38916">MAQPMEGLQETGPPPFLCKTYDLVEDVSTNEIVSWGRGNNSFIVWDPQSFAMNLLPRYFKHNNFSSFVRQLNTYGFRKVDPDKWEFANEGFLKGQKHLLKNIRRRKNNPSTTNPQSSNYLGSCVEIDRLRRDKHVLMVELVKLRQQQQDTKVHLREMEQRLQGTELKQQQMMGFLARAIKNPTFLHQFLQHNKESISKKRRKKIDLGSRNNIGVEEFDRERDIHDSYVDNNGNEYVDSVGDFYVKMEPQDYDVGISGFDDHDVEMENLAMNMMTKTEEERVLSIDHNLDKFHIGENSLGDVFWDELINEGIDDGISTFGVDVLAQQLGFLGSSPR</sequence>
<feature type="coiled-coil region" evidence="13">
    <location>
        <begin position="126"/>
        <end position="160"/>
    </location>
</feature>
<dbReference type="PRINTS" id="PR00056">
    <property type="entry name" value="HSFDOMAIN"/>
</dbReference>
<dbReference type="GO" id="GO:0005634">
    <property type="term" value="C:nucleus"/>
    <property type="evidence" value="ECO:0007669"/>
    <property type="project" value="UniProtKB-SubCell"/>
</dbReference>
<dbReference type="AlphaFoldDB" id="A0A830BDZ7"/>
<organism evidence="15 16">
    <name type="scientific">Phtheirospermum japonicum</name>
    <dbReference type="NCBI Taxonomy" id="374723"/>
    <lineage>
        <taxon>Eukaryota</taxon>
        <taxon>Viridiplantae</taxon>
        <taxon>Streptophyta</taxon>
        <taxon>Embryophyta</taxon>
        <taxon>Tracheophyta</taxon>
        <taxon>Spermatophyta</taxon>
        <taxon>Magnoliopsida</taxon>
        <taxon>eudicotyledons</taxon>
        <taxon>Gunneridae</taxon>
        <taxon>Pentapetalae</taxon>
        <taxon>asterids</taxon>
        <taxon>lamiids</taxon>
        <taxon>Lamiales</taxon>
        <taxon>Orobanchaceae</taxon>
        <taxon>Orobanchaceae incertae sedis</taxon>
        <taxon>Phtheirospermum</taxon>
    </lineage>
</organism>
<dbReference type="EMBL" id="BMAC01000113">
    <property type="protein sequence ID" value="GFP85810.1"/>
    <property type="molecule type" value="Genomic_DNA"/>
</dbReference>
<dbReference type="GO" id="GO:0006357">
    <property type="term" value="P:regulation of transcription by RNA polymerase II"/>
    <property type="evidence" value="ECO:0007669"/>
    <property type="project" value="TreeGrafter"/>
</dbReference>
<comment type="similarity">
    <text evidence="2 12">Belongs to the HSF family.</text>
</comment>
<evidence type="ECO:0000256" key="10">
    <source>
        <dbReference type="ARBA" id="ARBA00055747"/>
    </source>
</evidence>
<dbReference type="PANTHER" id="PTHR10015:SF334">
    <property type="entry name" value="HEAT STRESS TRANSCRIPTION FACTOR A-6B"/>
    <property type="match status" value="1"/>
</dbReference>
<keyword evidence="13" id="KW-0175">Coiled coil</keyword>
<comment type="subcellular location">
    <subcellularLocation>
        <location evidence="1">Nucleus</location>
    </subcellularLocation>
</comment>
<dbReference type="InterPro" id="IPR036388">
    <property type="entry name" value="WH-like_DNA-bd_sf"/>
</dbReference>
<keyword evidence="4" id="KW-0805">Transcription regulation</keyword>
<gene>
    <name evidence="15" type="ORF">PHJA_000724700</name>
</gene>
<keyword evidence="3" id="KW-0597">Phosphoprotein</keyword>
<dbReference type="Gene3D" id="1.10.10.10">
    <property type="entry name" value="Winged helix-like DNA-binding domain superfamily/Winged helix DNA-binding domain"/>
    <property type="match status" value="1"/>
</dbReference>
<evidence type="ECO:0000256" key="11">
    <source>
        <dbReference type="ARBA" id="ARBA00081483"/>
    </source>
</evidence>
<dbReference type="SUPFAM" id="SSF46785">
    <property type="entry name" value="Winged helix' DNA-binding domain"/>
    <property type="match status" value="1"/>
</dbReference>
<keyword evidence="16" id="KW-1185">Reference proteome</keyword>
<dbReference type="FunFam" id="1.10.10.10:FF:000057">
    <property type="entry name" value="Heat shock transcription factor 1"/>
    <property type="match status" value="1"/>
</dbReference>
<dbReference type="OrthoDB" id="60033at2759"/>
<keyword evidence="7" id="KW-0010">Activator</keyword>
<comment type="function">
    <text evidence="10">DNA-binding protein that specifically binds heat shock promoter elements (HSE) and activates transcription.</text>
</comment>
<dbReference type="InterPro" id="IPR000232">
    <property type="entry name" value="HSF_DNA-bd"/>
</dbReference>
<dbReference type="PROSITE" id="PS00434">
    <property type="entry name" value="HSF_DOMAIN"/>
    <property type="match status" value="1"/>
</dbReference>
<evidence type="ECO:0000256" key="4">
    <source>
        <dbReference type="ARBA" id="ARBA00023015"/>
    </source>
</evidence>
<proteinExistence type="inferred from homology"/>